<dbReference type="AlphaFoldDB" id="X0YI08"/>
<organism evidence="1">
    <name type="scientific">marine sediment metagenome</name>
    <dbReference type="NCBI Taxonomy" id="412755"/>
    <lineage>
        <taxon>unclassified sequences</taxon>
        <taxon>metagenomes</taxon>
        <taxon>ecological metagenomes</taxon>
    </lineage>
</organism>
<protein>
    <submittedName>
        <fullName evidence="1">Uncharacterized protein</fullName>
    </submittedName>
</protein>
<comment type="caution">
    <text evidence="1">The sequence shown here is derived from an EMBL/GenBank/DDBJ whole genome shotgun (WGS) entry which is preliminary data.</text>
</comment>
<sequence length="403" mass="45102">DSKIKLSDLKLEGLYSNGEKNSSQSSKLEVSKFNTSIGRSELAGSYTIIDFKNPIVKLLLTGDINMQDIKEFFDIDTLQYLTGEIRANVKLEGRIQNINKISIRDLERLNPVGHILYKDVGFKLQGAVLDFSGINGSMMLGKHFWLDEIFLNISGNKLLLEGKLGNAMPYLISGTKPLLIEGTIKADKLDFEKFIKKSGNKSQYSDSSIIKFPDKLQAKLNFDIGHFTFRRFSANNCKGLLTYKPHMAVINSLSMESMEGEISGSGIIVRKHNGDFSVKTQVQLNEINVRDMFYSFNNFGQKFIIDNHVKGILAGNISFSSEITPGMKIKKEKVITESSLVINNGELIEFEPMLGLSGFIELSELKHITFSTLENEIFIKDETVTIPLMDIYSTAFNISLSGV</sequence>
<feature type="non-terminal residue" evidence="1">
    <location>
        <position position="403"/>
    </location>
</feature>
<name>X0YI08_9ZZZZ</name>
<dbReference type="EMBL" id="BART01008608">
    <property type="protein sequence ID" value="GAG55679.1"/>
    <property type="molecule type" value="Genomic_DNA"/>
</dbReference>
<accession>X0YI08</accession>
<gene>
    <name evidence="1" type="ORF">S01H4_19322</name>
</gene>
<evidence type="ECO:0000313" key="1">
    <source>
        <dbReference type="EMBL" id="GAG55679.1"/>
    </source>
</evidence>
<reference evidence="1" key="1">
    <citation type="journal article" date="2014" name="Front. Microbiol.">
        <title>High frequency of phylogenetically diverse reductive dehalogenase-homologous genes in deep subseafloor sedimentary metagenomes.</title>
        <authorList>
            <person name="Kawai M."/>
            <person name="Futagami T."/>
            <person name="Toyoda A."/>
            <person name="Takaki Y."/>
            <person name="Nishi S."/>
            <person name="Hori S."/>
            <person name="Arai W."/>
            <person name="Tsubouchi T."/>
            <person name="Morono Y."/>
            <person name="Uchiyama I."/>
            <person name="Ito T."/>
            <person name="Fujiyama A."/>
            <person name="Inagaki F."/>
            <person name="Takami H."/>
        </authorList>
    </citation>
    <scope>NUCLEOTIDE SEQUENCE</scope>
    <source>
        <strain evidence="1">Expedition CK06-06</strain>
    </source>
</reference>
<feature type="non-terminal residue" evidence="1">
    <location>
        <position position="1"/>
    </location>
</feature>
<proteinExistence type="predicted"/>